<comment type="caution">
    <text evidence="10">The sequence shown here is derived from an EMBL/GenBank/DDBJ whole genome shotgun (WGS) entry which is preliminary data.</text>
</comment>
<name>A0A917RSB7_9NOCA</name>
<proteinExistence type="inferred from homology"/>
<evidence type="ECO:0000256" key="2">
    <source>
        <dbReference type="ARBA" id="ARBA00006162"/>
    </source>
</evidence>
<sequence length="499" mass="51015">MGGEMSTPVESPSVSRSQEPELSRVSVLGGNTQIDVGLPATVPIAGFIGELVALIESRSPDLPDSDEEAGPLSAQHWTLARLGREAIAPSRTLTEAEVYDGELLVLRSVSAKEAPALFDDVIDAVSRLTAEEFSGWSGNSARWMGLVASTLTVLTTLAVLIVSRGAGDPLAPALALLGSGVAAMVAAGITARRYRDELTASWLSADGLLLLFGGAALLVPGSLGSPHLLLGSSVLLVAAILGYRFTGVGATLFSFAAAAAVIALVAAVIYLVWHPGLPKLSGGLLVAGIMILSAVPRLAALLARLPIPPVPTAGAAIDPADHEPRPTIEGIGAIGATALPSAAGLGERARAANRFQTGLIAACTASAVIGAFGVADPLGAYRWPGITLAVITAIILSLRGRSFADITQAALLIGGACVTFVALVVGLSCGEGDLMLLCAAILLAFTLGVLGFGVIGPHIEVTPVVRRMIELFEYALIVAVIPLVLWMMGIYGTARNLSI</sequence>
<protein>
    <recommendedName>
        <fullName evidence="9">EccD-like transmembrane domain-containing protein</fullName>
    </recommendedName>
</protein>
<evidence type="ECO:0000313" key="11">
    <source>
        <dbReference type="Proteomes" id="UP000638263"/>
    </source>
</evidence>
<evidence type="ECO:0000256" key="5">
    <source>
        <dbReference type="ARBA" id="ARBA00022989"/>
    </source>
</evidence>
<evidence type="ECO:0000259" key="9">
    <source>
        <dbReference type="Pfam" id="PF19053"/>
    </source>
</evidence>
<dbReference type="InterPro" id="IPR024962">
    <property type="entry name" value="YukD-like"/>
</dbReference>
<keyword evidence="4 8" id="KW-0812">Transmembrane</keyword>
<dbReference type="GO" id="GO:0005886">
    <property type="term" value="C:plasma membrane"/>
    <property type="evidence" value="ECO:0007669"/>
    <property type="project" value="UniProtKB-SubCell"/>
</dbReference>
<feature type="transmembrane region" description="Helical" evidence="8">
    <location>
        <begin position="410"/>
        <end position="428"/>
    </location>
</feature>
<evidence type="ECO:0000256" key="1">
    <source>
        <dbReference type="ARBA" id="ARBA00004651"/>
    </source>
</evidence>
<keyword evidence="5 8" id="KW-1133">Transmembrane helix</keyword>
<evidence type="ECO:0000256" key="3">
    <source>
        <dbReference type="ARBA" id="ARBA00022475"/>
    </source>
</evidence>
<evidence type="ECO:0000256" key="7">
    <source>
        <dbReference type="SAM" id="MobiDB-lite"/>
    </source>
</evidence>
<feature type="transmembrane region" description="Helical" evidence="8">
    <location>
        <begin position="285"/>
        <end position="303"/>
    </location>
</feature>
<feature type="region of interest" description="Disordered" evidence="7">
    <location>
        <begin position="1"/>
        <end position="22"/>
    </location>
</feature>
<feature type="transmembrane region" description="Helical" evidence="8">
    <location>
        <begin position="227"/>
        <end position="245"/>
    </location>
</feature>
<comment type="similarity">
    <text evidence="2">Belongs to the EccD/Snm4 family.</text>
</comment>
<reference evidence="10" key="2">
    <citation type="submission" date="2020-09" db="EMBL/GenBank/DDBJ databases">
        <authorList>
            <person name="Sun Q."/>
            <person name="Zhou Y."/>
        </authorList>
    </citation>
    <scope>NUCLEOTIDE SEQUENCE</scope>
    <source>
        <strain evidence="10">CGMCC 4.3508</strain>
    </source>
</reference>
<keyword evidence="11" id="KW-1185">Reference proteome</keyword>
<feature type="compositionally biased region" description="Polar residues" evidence="7">
    <location>
        <begin position="8"/>
        <end position="17"/>
    </location>
</feature>
<feature type="transmembrane region" description="Helical" evidence="8">
    <location>
        <begin position="169"/>
        <end position="190"/>
    </location>
</feature>
<dbReference type="Pfam" id="PF19053">
    <property type="entry name" value="EccD"/>
    <property type="match status" value="1"/>
</dbReference>
<keyword evidence="3" id="KW-1003">Cell membrane</keyword>
<evidence type="ECO:0000313" key="10">
    <source>
        <dbReference type="EMBL" id="GGL23873.1"/>
    </source>
</evidence>
<dbReference type="Pfam" id="PF08817">
    <property type="entry name" value="YukD"/>
    <property type="match status" value="1"/>
</dbReference>
<dbReference type="Gene3D" id="3.10.20.90">
    <property type="entry name" value="Phosphatidylinositol 3-kinase Catalytic Subunit, Chain A, domain 1"/>
    <property type="match status" value="1"/>
</dbReference>
<feature type="transmembrane region" description="Helical" evidence="8">
    <location>
        <begin position="143"/>
        <end position="163"/>
    </location>
</feature>
<feature type="domain" description="EccD-like transmembrane" evidence="9">
    <location>
        <begin position="141"/>
        <end position="497"/>
    </location>
</feature>
<keyword evidence="6 8" id="KW-0472">Membrane</keyword>
<organism evidence="10 11">
    <name type="scientific">Nocardia jinanensis</name>
    <dbReference type="NCBI Taxonomy" id="382504"/>
    <lineage>
        <taxon>Bacteria</taxon>
        <taxon>Bacillati</taxon>
        <taxon>Actinomycetota</taxon>
        <taxon>Actinomycetes</taxon>
        <taxon>Mycobacteriales</taxon>
        <taxon>Nocardiaceae</taxon>
        <taxon>Nocardia</taxon>
    </lineage>
</organism>
<dbReference type="Proteomes" id="UP000638263">
    <property type="component" value="Unassembled WGS sequence"/>
</dbReference>
<feature type="transmembrane region" description="Helical" evidence="8">
    <location>
        <begin position="357"/>
        <end position="375"/>
    </location>
</feature>
<reference evidence="10" key="1">
    <citation type="journal article" date="2014" name="Int. J. Syst. Evol. Microbiol.">
        <title>Complete genome sequence of Corynebacterium casei LMG S-19264T (=DSM 44701T), isolated from a smear-ripened cheese.</title>
        <authorList>
            <consortium name="US DOE Joint Genome Institute (JGI-PGF)"/>
            <person name="Walter F."/>
            <person name="Albersmeier A."/>
            <person name="Kalinowski J."/>
            <person name="Ruckert C."/>
        </authorList>
    </citation>
    <scope>NUCLEOTIDE SEQUENCE</scope>
    <source>
        <strain evidence="10">CGMCC 4.3508</strain>
    </source>
</reference>
<dbReference type="AlphaFoldDB" id="A0A917RSB7"/>
<evidence type="ECO:0000256" key="4">
    <source>
        <dbReference type="ARBA" id="ARBA00022692"/>
    </source>
</evidence>
<feature type="transmembrane region" description="Helical" evidence="8">
    <location>
        <begin position="252"/>
        <end position="273"/>
    </location>
</feature>
<feature type="transmembrane region" description="Helical" evidence="8">
    <location>
        <begin position="434"/>
        <end position="459"/>
    </location>
</feature>
<dbReference type="NCBIfam" id="TIGR03920">
    <property type="entry name" value="T7SS_EccD"/>
    <property type="match status" value="1"/>
</dbReference>
<feature type="transmembrane region" description="Helical" evidence="8">
    <location>
        <begin position="202"/>
        <end position="221"/>
    </location>
</feature>
<dbReference type="PIRSF" id="PIRSF017804">
    <property type="entry name" value="Secretion_EccD1"/>
    <property type="match status" value="1"/>
</dbReference>
<feature type="transmembrane region" description="Helical" evidence="8">
    <location>
        <begin position="471"/>
        <end position="494"/>
    </location>
</feature>
<dbReference type="InterPro" id="IPR044049">
    <property type="entry name" value="EccD_transm"/>
</dbReference>
<evidence type="ECO:0000256" key="8">
    <source>
        <dbReference type="SAM" id="Phobius"/>
    </source>
</evidence>
<feature type="transmembrane region" description="Helical" evidence="8">
    <location>
        <begin position="381"/>
        <end position="398"/>
    </location>
</feature>
<evidence type="ECO:0000256" key="6">
    <source>
        <dbReference type="ARBA" id="ARBA00023136"/>
    </source>
</evidence>
<accession>A0A917RSB7</accession>
<dbReference type="EMBL" id="BMMH01000009">
    <property type="protein sequence ID" value="GGL23873.1"/>
    <property type="molecule type" value="Genomic_DNA"/>
</dbReference>
<dbReference type="InterPro" id="IPR006707">
    <property type="entry name" value="T7SS_EccD"/>
</dbReference>
<gene>
    <name evidence="10" type="ORF">GCM10011588_43380</name>
</gene>
<comment type="subcellular location">
    <subcellularLocation>
        <location evidence="1">Cell membrane</location>
        <topology evidence="1">Multi-pass membrane protein</topology>
    </subcellularLocation>
</comment>